<dbReference type="GO" id="GO:0005525">
    <property type="term" value="F:GTP binding"/>
    <property type="evidence" value="ECO:0007669"/>
    <property type="project" value="UniProtKB-KW"/>
</dbReference>
<evidence type="ECO:0000256" key="3">
    <source>
        <dbReference type="ARBA" id="ARBA00023134"/>
    </source>
</evidence>
<evidence type="ECO:0000313" key="7">
    <source>
        <dbReference type="Proteomes" id="UP001152607"/>
    </source>
</evidence>
<dbReference type="OrthoDB" id="342024at2759"/>
<dbReference type="Pfam" id="PF22594">
    <property type="entry name" value="GTP-eEF1A_C"/>
    <property type="match status" value="1"/>
</dbReference>
<name>A0A9W4UQT7_9PLEO</name>
<dbReference type="SUPFAM" id="SSF50447">
    <property type="entry name" value="Translation proteins"/>
    <property type="match status" value="1"/>
</dbReference>
<proteinExistence type="predicted"/>
<keyword evidence="3" id="KW-0342">GTP-binding</keyword>
<comment type="caution">
    <text evidence="6">The sequence shown here is derived from an EMBL/GenBank/DDBJ whole genome shotgun (WGS) entry which is preliminary data.</text>
</comment>
<feature type="domain" description="Tr-type G" evidence="4">
    <location>
        <begin position="16"/>
        <end position="186"/>
    </location>
</feature>
<dbReference type="AlphaFoldDB" id="A0A9W4UQT7"/>
<dbReference type="InterPro" id="IPR000795">
    <property type="entry name" value="T_Tr_GTP-bd_dom"/>
</dbReference>
<dbReference type="SUPFAM" id="SSF52540">
    <property type="entry name" value="P-loop containing nucleoside triphosphate hydrolases"/>
    <property type="match status" value="1"/>
</dbReference>
<evidence type="ECO:0000256" key="1">
    <source>
        <dbReference type="ARBA" id="ARBA00013870"/>
    </source>
</evidence>
<organism evidence="6 7">
    <name type="scientific">Periconia digitata</name>
    <dbReference type="NCBI Taxonomy" id="1303443"/>
    <lineage>
        <taxon>Eukaryota</taxon>
        <taxon>Fungi</taxon>
        <taxon>Dikarya</taxon>
        <taxon>Ascomycota</taxon>
        <taxon>Pezizomycotina</taxon>
        <taxon>Dothideomycetes</taxon>
        <taxon>Pleosporomycetidae</taxon>
        <taxon>Pleosporales</taxon>
        <taxon>Massarineae</taxon>
        <taxon>Periconiaceae</taxon>
        <taxon>Periconia</taxon>
    </lineage>
</organism>
<dbReference type="InterPro" id="IPR054696">
    <property type="entry name" value="GTP-eEF1A_C"/>
</dbReference>
<dbReference type="InterPro" id="IPR009000">
    <property type="entry name" value="Transl_B-barrel_sf"/>
</dbReference>
<dbReference type="PRINTS" id="PR00315">
    <property type="entry name" value="ELONGATNFCT"/>
</dbReference>
<dbReference type="InterPro" id="IPR050100">
    <property type="entry name" value="TRAFAC_GTPase_members"/>
</dbReference>
<accession>A0A9W4UQT7</accession>
<dbReference type="EMBL" id="CAOQHR010000010">
    <property type="protein sequence ID" value="CAI6340621.1"/>
    <property type="molecule type" value="Genomic_DNA"/>
</dbReference>
<keyword evidence="2" id="KW-0547">Nucleotide-binding</keyword>
<evidence type="ECO:0000259" key="4">
    <source>
        <dbReference type="Pfam" id="PF00009"/>
    </source>
</evidence>
<dbReference type="PANTHER" id="PTHR23115">
    <property type="entry name" value="TRANSLATION FACTOR"/>
    <property type="match status" value="1"/>
</dbReference>
<dbReference type="InterPro" id="IPR027417">
    <property type="entry name" value="P-loop_NTPase"/>
</dbReference>
<dbReference type="Pfam" id="PF00009">
    <property type="entry name" value="GTP_EFTU"/>
    <property type="match status" value="1"/>
</dbReference>
<gene>
    <name evidence="6" type="ORF">PDIGIT_LOCUS13804</name>
</gene>
<keyword evidence="7" id="KW-1185">Reference proteome</keyword>
<reference evidence="6" key="1">
    <citation type="submission" date="2023-01" db="EMBL/GenBank/DDBJ databases">
        <authorList>
            <person name="Van Ghelder C."/>
            <person name="Rancurel C."/>
        </authorList>
    </citation>
    <scope>NUCLEOTIDE SEQUENCE</scope>
    <source>
        <strain evidence="6">CNCM I-4278</strain>
    </source>
</reference>
<feature type="domain" description="GTP-eEF1A C-terminal" evidence="5">
    <location>
        <begin position="285"/>
        <end position="320"/>
    </location>
</feature>
<sequence length="322" mass="35484">MHKLGSEDPNPLDRYEKEAHEIERGKAVDTFLWGITTARYKVNILDAPGHQDFINCMFTRILQADAALVIVPANVGAFEGAFSEGGPIREHILLVHLWGVKQLIIGITQMEATNWSKDRYFEVVREVSGYIKKIGYDASQVPFVPMSHREGDNIMTPSSNLPWYKGVHKNNANRKTLLEALDAIEPSSRPDNSPLRFPVQTVSKINGSTVVAGRVASGVIKPGMDIIFAPAGPSAKVQSLETEIPIEQGIFGDSVSFKVDVPENKIHRGMVAGDAEQDPPKAVASFTAHIIILNSPKDIKRGYTPVIDCHTSHIACKFVEFF</sequence>
<evidence type="ECO:0000259" key="5">
    <source>
        <dbReference type="Pfam" id="PF22594"/>
    </source>
</evidence>
<dbReference type="Proteomes" id="UP001152607">
    <property type="component" value="Unassembled WGS sequence"/>
</dbReference>
<protein>
    <recommendedName>
        <fullName evidence="1">Elongation factor 1-alpha</fullName>
    </recommendedName>
</protein>
<dbReference type="GO" id="GO:0003924">
    <property type="term" value="F:GTPase activity"/>
    <property type="evidence" value="ECO:0007669"/>
    <property type="project" value="InterPro"/>
</dbReference>
<evidence type="ECO:0000256" key="2">
    <source>
        <dbReference type="ARBA" id="ARBA00022741"/>
    </source>
</evidence>
<dbReference type="Gene3D" id="3.40.50.300">
    <property type="entry name" value="P-loop containing nucleotide triphosphate hydrolases"/>
    <property type="match status" value="1"/>
</dbReference>
<dbReference type="Gene3D" id="2.40.30.10">
    <property type="entry name" value="Translation factors"/>
    <property type="match status" value="2"/>
</dbReference>
<evidence type="ECO:0000313" key="6">
    <source>
        <dbReference type="EMBL" id="CAI6340621.1"/>
    </source>
</evidence>